<dbReference type="PANTHER" id="PTHR30329">
    <property type="entry name" value="STATOR ELEMENT OF FLAGELLAR MOTOR COMPLEX"/>
    <property type="match status" value="1"/>
</dbReference>
<feature type="region of interest" description="Disordered" evidence="5">
    <location>
        <begin position="397"/>
        <end position="432"/>
    </location>
</feature>
<dbReference type="InterPro" id="IPR006665">
    <property type="entry name" value="OmpA-like"/>
</dbReference>
<dbReference type="InterPro" id="IPR050330">
    <property type="entry name" value="Bact_OuterMem_StrucFunc"/>
</dbReference>
<dbReference type="PROSITE" id="PS51123">
    <property type="entry name" value="OMPA_2"/>
    <property type="match status" value="1"/>
</dbReference>
<comment type="caution">
    <text evidence="7">The sequence shown here is derived from an EMBL/GenBank/DDBJ whole genome shotgun (WGS) entry which is preliminary data.</text>
</comment>
<evidence type="ECO:0000313" key="8">
    <source>
        <dbReference type="Proteomes" id="UP000250006"/>
    </source>
</evidence>
<dbReference type="PANTHER" id="PTHR30329:SF21">
    <property type="entry name" value="LIPOPROTEIN YIAD-RELATED"/>
    <property type="match status" value="1"/>
</dbReference>
<dbReference type="EMBL" id="UAPQ01000006">
    <property type="protein sequence ID" value="SPT53348.1"/>
    <property type="molecule type" value="Genomic_DNA"/>
</dbReference>
<sequence>MNSCTPVCGLGAAGVLSCPSAAGHCTGTVEVSCKYFVERRSMRNPTQMLLTRRRALSLPLLTAVAGTLAACGDEARVPAPSASPTSAPKPAGSATAGVPPTTGAAATTGSRSYHLEGVLDGHTLDVQLGPLVRVDDKFSILPIHVDRPANDPSTQALAVEPRWLGGLTDDLLGIRPMRLVDSTSRSVWITTFRGNSSTTKLEAGASADFFATFGVIAPETTKATVMLSRSGCLEVEVVDQAAAPNIQVEQIRQQAKADTEHAQAINLECYTESYDGNISDRRTEDEIVLTAANDLTFATDSADLSSAAEAVLSNASQTIKTYPDGGTMTITGHTDDVADEAYNQTLSEKRAQSVHKRLGEFADLSKWQVSAVGKGETEPKVKDTTDEARAANRRVEISIKPTGGTKGGTRPVNPGAPMPAPTGPSAPGPQGLEVPDPGKAGEFLHIKLEKVVRRGSLLFGEFIVSGSANAALDHWFTDSRGWGLANARGELGGLTSIVAASGPTLLAGGGYVFPVDYLPQGARAHRPLADLDLVEEWKGKQATRVCVVWPDTGESTVTVERPDDAKQKGSRPVWRLTDVPVVEG</sequence>
<feature type="compositionally biased region" description="Low complexity" evidence="5">
    <location>
        <begin position="78"/>
        <end position="107"/>
    </location>
</feature>
<keyword evidence="3" id="KW-0998">Cell outer membrane</keyword>
<evidence type="ECO:0000256" key="2">
    <source>
        <dbReference type="ARBA" id="ARBA00023136"/>
    </source>
</evidence>
<dbReference type="Pfam" id="PF00691">
    <property type="entry name" value="OmpA"/>
    <property type="match status" value="1"/>
</dbReference>
<name>A0ABY1VNE9_9ACTO</name>
<gene>
    <name evidence="7" type="primary">oprF_2</name>
    <name evidence="7" type="ORF">NCTC11535_01011</name>
</gene>
<dbReference type="InterPro" id="IPR036737">
    <property type="entry name" value="OmpA-like_sf"/>
</dbReference>
<keyword evidence="8" id="KW-1185">Reference proteome</keyword>
<proteinExistence type="predicted"/>
<reference evidence="7 8" key="1">
    <citation type="submission" date="2018-06" db="EMBL/GenBank/DDBJ databases">
        <authorList>
            <consortium name="Pathogen Informatics"/>
            <person name="Doyle S."/>
        </authorList>
    </citation>
    <scope>NUCLEOTIDE SEQUENCE [LARGE SCALE GENOMIC DNA]</scope>
    <source>
        <strain evidence="7 8">NCTC11535</strain>
    </source>
</reference>
<dbReference type="Gene3D" id="3.30.1330.60">
    <property type="entry name" value="OmpA-like domain"/>
    <property type="match status" value="1"/>
</dbReference>
<protein>
    <submittedName>
        <fullName evidence="7">Outer membrane porin F</fullName>
    </submittedName>
</protein>
<dbReference type="Proteomes" id="UP000250006">
    <property type="component" value="Unassembled WGS sequence"/>
</dbReference>
<feature type="domain" description="OmpA-like" evidence="6">
    <location>
        <begin position="284"/>
        <end position="403"/>
    </location>
</feature>
<evidence type="ECO:0000256" key="4">
    <source>
        <dbReference type="PROSITE-ProRule" id="PRU00473"/>
    </source>
</evidence>
<accession>A0ABY1VNE9</accession>
<dbReference type="SUPFAM" id="SSF103088">
    <property type="entry name" value="OmpA-like"/>
    <property type="match status" value="1"/>
</dbReference>
<organism evidence="7 8">
    <name type="scientific">Actinomyces bovis</name>
    <dbReference type="NCBI Taxonomy" id="1658"/>
    <lineage>
        <taxon>Bacteria</taxon>
        <taxon>Bacillati</taxon>
        <taxon>Actinomycetota</taxon>
        <taxon>Actinomycetes</taxon>
        <taxon>Actinomycetales</taxon>
        <taxon>Actinomycetaceae</taxon>
        <taxon>Actinomyces</taxon>
    </lineage>
</organism>
<evidence type="ECO:0000256" key="1">
    <source>
        <dbReference type="ARBA" id="ARBA00004442"/>
    </source>
</evidence>
<evidence type="ECO:0000256" key="5">
    <source>
        <dbReference type="SAM" id="MobiDB-lite"/>
    </source>
</evidence>
<evidence type="ECO:0000313" key="7">
    <source>
        <dbReference type="EMBL" id="SPT53348.1"/>
    </source>
</evidence>
<evidence type="ECO:0000256" key="3">
    <source>
        <dbReference type="ARBA" id="ARBA00023237"/>
    </source>
</evidence>
<comment type="subcellular location">
    <subcellularLocation>
        <location evidence="1">Cell outer membrane</location>
    </subcellularLocation>
</comment>
<evidence type="ECO:0000259" key="6">
    <source>
        <dbReference type="PROSITE" id="PS51123"/>
    </source>
</evidence>
<dbReference type="PRINTS" id="PR01021">
    <property type="entry name" value="OMPADOMAIN"/>
</dbReference>
<dbReference type="CDD" id="cd07185">
    <property type="entry name" value="OmpA_C-like"/>
    <property type="match status" value="1"/>
</dbReference>
<feature type="region of interest" description="Disordered" evidence="5">
    <location>
        <begin position="76"/>
        <end position="107"/>
    </location>
</feature>
<dbReference type="InterPro" id="IPR006664">
    <property type="entry name" value="OMP_bac"/>
</dbReference>
<keyword evidence="2 4" id="KW-0472">Membrane</keyword>
<feature type="compositionally biased region" description="Pro residues" evidence="5">
    <location>
        <begin position="414"/>
        <end position="427"/>
    </location>
</feature>